<dbReference type="GO" id="GO:0016020">
    <property type="term" value="C:membrane"/>
    <property type="evidence" value="ECO:0007669"/>
    <property type="project" value="InterPro"/>
</dbReference>
<feature type="transmembrane region" description="Helical" evidence="10">
    <location>
        <begin position="34"/>
        <end position="51"/>
    </location>
</feature>
<comment type="catalytic activity">
    <reaction evidence="1">
        <text>ATP + protein L-histidine = ADP + protein N-phospho-L-histidine.</text>
        <dbReference type="EC" id="2.7.13.3"/>
    </reaction>
</comment>
<keyword evidence="10" id="KW-0472">Membrane</keyword>
<dbReference type="SUPFAM" id="SSF55874">
    <property type="entry name" value="ATPase domain of HSP90 chaperone/DNA topoisomerase II/histidine kinase"/>
    <property type="match status" value="1"/>
</dbReference>
<dbReference type="GO" id="GO:0005524">
    <property type="term" value="F:ATP binding"/>
    <property type="evidence" value="ECO:0007669"/>
    <property type="project" value="UniProtKB-KW"/>
</dbReference>
<protein>
    <recommendedName>
        <fullName evidence="2">histidine kinase</fullName>
        <ecNumber evidence="2">2.7.13.3</ecNumber>
    </recommendedName>
</protein>
<dbReference type="AlphaFoldDB" id="A0A066YM36"/>
<evidence type="ECO:0000256" key="4">
    <source>
        <dbReference type="ARBA" id="ARBA00022679"/>
    </source>
</evidence>
<keyword evidence="7" id="KW-0067">ATP-binding</keyword>
<dbReference type="Gene3D" id="1.20.5.1930">
    <property type="match status" value="1"/>
</dbReference>
<gene>
    <name evidence="13" type="ORF">KCH_60160</name>
</gene>
<dbReference type="EC" id="2.7.13.3" evidence="2"/>
<dbReference type="HOGENOM" id="CLU_000445_20_1_11"/>
<dbReference type="InterPro" id="IPR055558">
    <property type="entry name" value="DUF7134"/>
</dbReference>
<dbReference type="PANTHER" id="PTHR24421:SF10">
    <property type="entry name" value="NITRATE_NITRITE SENSOR PROTEIN NARQ"/>
    <property type="match status" value="1"/>
</dbReference>
<dbReference type="GO" id="GO:0000155">
    <property type="term" value="F:phosphorelay sensor kinase activity"/>
    <property type="evidence" value="ECO:0007669"/>
    <property type="project" value="InterPro"/>
</dbReference>
<accession>A0A066YM36</accession>
<keyword evidence="14" id="KW-1185">Reference proteome</keyword>
<keyword evidence="3" id="KW-0597">Phosphoprotein</keyword>
<evidence type="ECO:0000313" key="14">
    <source>
        <dbReference type="Proteomes" id="UP000027178"/>
    </source>
</evidence>
<dbReference type="InterPro" id="IPR050482">
    <property type="entry name" value="Sensor_HK_TwoCompSys"/>
</dbReference>
<evidence type="ECO:0000313" key="13">
    <source>
        <dbReference type="EMBL" id="KDN82182.1"/>
    </source>
</evidence>
<dbReference type="PATRIC" id="fig|1348663.4.peg.5819"/>
<feature type="transmembrane region" description="Helical" evidence="10">
    <location>
        <begin position="58"/>
        <end position="76"/>
    </location>
</feature>
<dbReference type="EMBL" id="JNBY01000116">
    <property type="protein sequence ID" value="KDN82182.1"/>
    <property type="molecule type" value="Genomic_DNA"/>
</dbReference>
<comment type="caution">
    <text evidence="13">The sequence shown here is derived from an EMBL/GenBank/DDBJ whole genome shotgun (WGS) entry which is preliminary data.</text>
</comment>
<evidence type="ECO:0000256" key="10">
    <source>
        <dbReference type="SAM" id="Phobius"/>
    </source>
</evidence>
<dbReference type="Proteomes" id="UP000027178">
    <property type="component" value="Unassembled WGS sequence"/>
</dbReference>
<evidence type="ECO:0000256" key="6">
    <source>
        <dbReference type="ARBA" id="ARBA00022777"/>
    </source>
</evidence>
<evidence type="ECO:0000259" key="11">
    <source>
        <dbReference type="Pfam" id="PF07730"/>
    </source>
</evidence>
<reference evidence="13 14" key="1">
    <citation type="submission" date="2014-05" db="EMBL/GenBank/DDBJ databases">
        <title>Draft Genome Sequence of Kitasatospora cheerisanensis KCTC 2395.</title>
        <authorList>
            <person name="Nam D.H."/>
        </authorList>
    </citation>
    <scope>NUCLEOTIDE SEQUENCE [LARGE SCALE GENOMIC DNA]</scope>
    <source>
        <strain evidence="13 14">KCTC 2395</strain>
    </source>
</reference>
<feature type="transmembrane region" description="Helical" evidence="10">
    <location>
        <begin position="121"/>
        <end position="141"/>
    </location>
</feature>
<evidence type="ECO:0000259" key="12">
    <source>
        <dbReference type="Pfam" id="PF23539"/>
    </source>
</evidence>
<proteinExistence type="predicted"/>
<keyword evidence="4 13" id="KW-0808">Transferase</keyword>
<dbReference type="PANTHER" id="PTHR24421">
    <property type="entry name" value="NITRATE/NITRITE SENSOR PROTEIN NARX-RELATED"/>
    <property type="match status" value="1"/>
</dbReference>
<sequence length="347" mass="36589">MVDTLLAAVLATVTVVYSWEAYQERYRFESWRPFDAAAVALCLLVTLPLALRRRAPWTVLLVSSAGLLVFLAAGYQPSMNPWSSLLAGYSVLVRRPRRPAAGAAALVVGGLWLAAGFAARVGVVVSVAQAALGLGGVWVFATGVRSLGERNARLAELTERLRQEQQLRARHAVVEERVRIARELHDVVAHHLSALAVQAGLAGYVFDSDPAAAKAALASIGATSREALEEMRGLLRVLRVAPDVEEDGPYLPAPGLDRLDELVDRSRAAGLDVRVAVTGRPRPLAPGADLCAFRVVQEALTNVLKHAGAAARVTVALHYGADRLEAEVGDDGAGGGPGPNCPAGGSV</sequence>
<evidence type="ECO:0000256" key="7">
    <source>
        <dbReference type="ARBA" id="ARBA00022840"/>
    </source>
</evidence>
<feature type="transmembrane region" description="Helical" evidence="10">
    <location>
        <begin position="96"/>
        <end position="114"/>
    </location>
</feature>
<feature type="domain" description="DUF7134" evidence="12">
    <location>
        <begin position="2"/>
        <end position="143"/>
    </location>
</feature>
<dbReference type="GO" id="GO:0046983">
    <property type="term" value="F:protein dimerization activity"/>
    <property type="evidence" value="ECO:0007669"/>
    <property type="project" value="InterPro"/>
</dbReference>
<evidence type="ECO:0000256" key="9">
    <source>
        <dbReference type="SAM" id="MobiDB-lite"/>
    </source>
</evidence>
<evidence type="ECO:0000256" key="2">
    <source>
        <dbReference type="ARBA" id="ARBA00012438"/>
    </source>
</evidence>
<dbReference type="InterPro" id="IPR011712">
    <property type="entry name" value="Sig_transdc_His_kin_sub3_dim/P"/>
</dbReference>
<dbReference type="eggNOG" id="COG4585">
    <property type="taxonomic scope" value="Bacteria"/>
</dbReference>
<dbReference type="InterPro" id="IPR036890">
    <property type="entry name" value="HATPase_C_sf"/>
</dbReference>
<feature type="region of interest" description="Disordered" evidence="9">
    <location>
        <begin position="328"/>
        <end position="347"/>
    </location>
</feature>
<name>A0A066YM36_9ACTN</name>
<dbReference type="Pfam" id="PF23539">
    <property type="entry name" value="DUF7134"/>
    <property type="match status" value="1"/>
</dbReference>
<keyword evidence="6 13" id="KW-0418">Kinase</keyword>
<dbReference type="Pfam" id="PF07730">
    <property type="entry name" value="HisKA_3"/>
    <property type="match status" value="1"/>
</dbReference>
<keyword evidence="10" id="KW-0812">Transmembrane</keyword>
<keyword evidence="10" id="KW-1133">Transmembrane helix</keyword>
<organism evidence="13 14">
    <name type="scientific">Kitasatospora cheerisanensis KCTC 2395</name>
    <dbReference type="NCBI Taxonomy" id="1348663"/>
    <lineage>
        <taxon>Bacteria</taxon>
        <taxon>Bacillati</taxon>
        <taxon>Actinomycetota</taxon>
        <taxon>Actinomycetes</taxon>
        <taxon>Kitasatosporales</taxon>
        <taxon>Streptomycetaceae</taxon>
        <taxon>Kitasatospora</taxon>
    </lineage>
</organism>
<evidence type="ECO:0000256" key="8">
    <source>
        <dbReference type="ARBA" id="ARBA00023012"/>
    </source>
</evidence>
<evidence type="ECO:0000256" key="1">
    <source>
        <dbReference type="ARBA" id="ARBA00000085"/>
    </source>
</evidence>
<dbReference type="Gene3D" id="3.30.565.10">
    <property type="entry name" value="Histidine kinase-like ATPase, C-terminal domain"/>
    <property type="match status" value="1"/>
</dbReference>
<keyword evidence="8" id="KW-0902">Two-component regulatory system</keyword>
<evidence type="ECO:0000256" key="3">
    <source>
        <dbReference type="ARBA" id="ARBA00022553"/>
    </source>
</evidence>
<keyword evidence="5" id="KW-0547">Nucleotide-binding</keyword>
<evidence type="ECO:0000256" key="5">
    <source>
        <dbReference type="ARBA" id="ARBA00022741"/>
    </source>
</evidence>
<feature type="domain" description="Signal transduction histidine kinase subgroup 3 dimerisation and phosphoacceptor" evidence="11">
    <location>
        <begin position="176"/>
        <end position="239"/>
    </location>
</feature>